<dbReference type="InterPro" id="IPR036259">
    <property type="entry name" value="MFS_trans_sf"/>
</dbReference>
<dbReference type="SUPFAM" id="SSF103473">
    <property type="entry name" value="MFS general substrate transporter"/>
    <property type="match status" value="1"/>
</dbReference>
<feature type="transmembrane region" description="Helical" evidence="8">
    <location>
        <begin position="80"/>
        <end position="103"/>
    </location>
</feature>
<evidence type="ECO:0000256" key="7">
    <source>
        <dbReference type="ARBA" id="ARBA00023136"/>
    </source>
</evidence>
<accession>A0ABT8CVI9</accession>
<feature type="transmembrane region" description="Helical" evidence="8">
    <location>
        <begin position="109"/>
        <end position="126"/>
    </location>
</feature>
<feature type="transmembrane region" description="Helical" evidence="8">
    <location>
        <begin position="380"/>
        <end position="400"/>
    </location>
</feature>
<comment type="subcellular location">
    <subcellularLocation>
        <location evidence="2">Membrane</location>
        <topology evidence="2">Multi-pass membrane protein</topology>
    </subcellularLocation>
</comment>
<dbReference type="InterPro" id="IPR001958">
    <property type="entry name" value="Tet-R_TetA/multi-R_MdtG-like"/>
</dbReference>
<keyword evidence="7 8" id="KW-0472">Membrane</keyword>
<dbReference type="PRINTS" id="PR01035">
    <property type="entry name" value="TCRTETA"/>
</dbReference>
<comment type="caution">
    <text evidence="10">The sequence shown here is derived from an EMBL/GenBank/DDBJ whole genome shotgun (WGS) entry which is preliminary data.</text>
</comment>
<dbReference type="CDD" id="cd17388">
    <property type="entry name" value="MFS_TetA"/>
    <property type="match status" value="1"/>
</dbReference>
<dbReference type="PROSITE" id="PS50850">
    <property type="entry name" value="MFS"/>
    <property type="match status" value="1"/>
</dbReference>
<feature type="transmembrane region" description="Helical" evidence="8">
    <location>
        <begin position="166"/>
        <end position="186"/>
    </location>
</feature>
<feature type="transmembrane region" description="Helical" evidence="8">
    <location>
        <begin position="255"/>
        <end position="273"/>
    </location>
</feature>
<feature type="transmembrane region" description="Helical" evidence="8">
    <location>
        <begin position="309"/>
        <end position="326"/>
    </location>
</feature>
<sequence>MSASKKTAAVGFIFITILLDIIGIGIIIPVIPKLLKELIHADITEAARIGGWLAFAYAFTQFIFAPMVGNLSDKYGRRPILLLSLLAFAFDYILLAIAPTIFLIFVGRIVAGITGASISTAAAYIADVSNSENRAKNFGLIGAAFGIGFIIGPLIGGLLGHYGARVPFYAAAILCFINFLYGYFLLPESLPKEKRRGFDWKSANPVGAIMRLKRYPQIIGLIVAIFCMYTASHAVNGNWSFYTMYRFDWDEKMVGISLGVVGLLFGLVQGVLIRWLNPKIGNAKSILIGIVMYGTGFFLFAFAKEGWMMFVFLIPYCLGGIAGPALQSEITEHIPATEQGQIQGTLASLNSATAIFGPLMMTNLFYYFTHDGAPFLFPGAPFLLAFIFMVCAFIMSNAGLKKYSNSYLKKEK</sequence>
<feature type="domain" description="Major facilitator superfamily (MFS) profile" evidence="9">
    <location>
        <begin position="9"/>
        <end position="397"/>
    </location>
</feature>
<feature type="transmembrane region" description="Helical" evidence="8">
    <location>
        <begin position="138"/>
        <end position="160"/>
    </location>
</feature>
<feature type="transmembrane region" description="Helical" evidence="8">
    <location>
        <begin position="49"/>
        <end position="68"/>
    </location>
</feature>
<name>A0ABT8CVI9_9FLAO</name>
<evidence type="ECO:0000256" key="4">
    <source>
        <dbReference type="ARBA" id="ARBA00022448"/>
    </source>
</evidence>
<evidence type="ECO:0000256" key="2">
    <source>
        <dbReference type="ARBA" id="ARBA00004141"/>
    </source>
</evidence>
<dbReference type="Proteomes" id="UP001242368">
    <property type="component" value="Unassembled WGS sequence"/>
</dbReference>
<evidence type="ECO:0000256" key="5">
    <source>
        <dbReference type="ARBA" id="ARBA00022692"/>
    </source>
</evidence>
<comment type="function">
    <text evidence="1">Resistance to tetracycline by an active tetracycline efflux. This is an energy-dependent process that decreases the accumulation of the antibiotic in whole cells. This protein functions as a metal-tetracycline/H(+) antiporter.</text>
</comment>
<dbReference type="InterPro" id="IPR005829">
    <property type="entry name" value="Sugar_transporter_CS"/>
</dbReference>
<dbReference type="Gene3D" id="1.20.1250.20">
    <property type="entry name" value="MFS general substrate transporter like domains"/>
    <property type="match status" value="1"/>
</dbReference>
<evidence type="ECO:0000313" key="11">
    <source>
        <dbReference type="Proteomes" id="UP001242368"/>
    </source>
</evidence>
<evidence type="ECO:0000313" key="10">
    <source>
        <dbReference type="EMBL" id="MDN3708455.1"/>
    </source>
</evidence>
<keyword evidence="11" id="KW-1185">Reference proteome</keyword>
<reference evidence="11" key="1">
    <citation type="journal article" date="2019" name="Int. J. Syst. Evol. Microbiol.">
        <title>The Global Catalogue of Microorganisms (GCM) 10K type strain sequencing project: providing services to taxonomists for standard genome sequencing and annotation.</title>
        <authorList>
            <consortium name="The Broad Institute Genomics Platform"/>
            <consortium name="The Broad Institute Genome Sequencing Center for Infectious Disease"/>
            <person name="Wu L."/>
            <person name="Ma J."/>
        </authorList>
    </citation>
    <scope>NUCLEOTIDE SEQUENCE [LARGE SCALE GENOMIC DNA]</scope>
    <source>
        <strain evidence="11">CECT 7184</strain>
    </source>
</reference>
<feature type="transmembrane region" description="Helical" evidence="8">
    <location>
        <begin position="7"/>
        <end position="29"/>
    </location>
</feature>
<evidence type="ECO:0000259" key="9">
    <source>
        <dbReference type="PROSITE" id="PS50850"/>
    </source>
</evidence>
<feature type="transmembrane region" description="Helical" evidence="8">
    <location>
        <begin position="285"/>
        <end position="303"/>
    </location>
</feature>
<evidence type="ECO:0000256" key="3">
    <source>
        <dbReference type="ARBA" id="ARBA00007520"/>
    </source>
</evidence>
<dbReference type="PANTHER" id="PTHR23504">
    <property type="entry name" value="MAJOR FACILITATOR SUPERFAMILY DOMAIN-CONTAINING PROTEIN 10"/>
    <property type="match status" value="1"/>
</dbReference>
<protein>
    <submittedName>
        <fullName evidence="10">TCR/Tet family MFS transporter</fullName>
    </submittedName>
</protein>
<dbReference type="PROSITE" id="PS00216">
    <property type="entry name" value="SUGAR_TRANSPORT_1"/>
    <property type="match status" value="1"/>
</dbReference>
<dbReference type="EMBL" id="JAUFQU010000001">
    <property type="protein sequence ID" value="MDN3708455.1"/>
    <property type="molecule type" value="Genomic_DNA"/>
</dbReference>
<proteinExistence type="inferred from homology"/>
<keyword evidence="4" id="KW-0813">Transport</keyword>
<evidence type="ECO:0000256" key="6">
    <source>
        <dbReference type="ARBA" id="ARBA00022989"/>
    </source>
</evidence>
<feature type="transmembrane region" description="Helical" evidence="8">
    <location>
        <begin position="218"/>
        <end position="235"/>
    </location>
</feature>
<dbReference type="PANTHER" id="PTHR23504:SF15">
    <property type="entry name" value="MAJOR FACILITATOR SUPERFAMILY (MFS) PROFILE DOMAIN-CONTAINING PROTEIN"/>
    <property type="match status" value="1"/>
</dbReference>
<dbReference type="InterPro" id="IPR020846">
    <property type="entry name" value="MFS_dom"/>
</dbReference>
<gene>
    <name evidence="10" type="ORF">QW060_15240</name>
</gene>
<dbReference type="Pfam" id="PF07690">
    <property type="entry name" value="MFS_1"/>
    <property type="match status" value="1"/>
</dbReference>
<evidence type="ECO:0000256" key="1">
    <source>
        <dbReference type="ARBA" id="ARBA00003279"/>
    </source>
</evidence>
<dbReference type="InterPro" id="IPR011701">
    <property type="entry name" value="MFS"/>
</dbReference>
<feature type="transmembrane region" description="Helical" evidence="8">
    <location>
        <begin position="347"/>
        <end position="368"/>
    </location>
</feature>
<evidence type="ECO:0000256" key="8">
    <source>
        <dbReference type="SAM" id="Phobius"/>
    </source>
</evidence>
<keyword evidence="6 8" id="KW-1133">Transmembrane helix</keyword>
<organism evidence="10 11">
    <name type="scientific">Paenimyroides ceti</name>
    <dbReference type="NCBI Taxonomy" id="395087"/>
    <lineage>
        <taxon>Bacteria</taxon>
        <taxon>Pseudomonadati</taxon>
        <taxon>Bacteroidota</taxon>
        <taxon>Flavobacteriia</taxon>
        <taxon>Flavobacteriales</taxon>
        <taxon>Flavobacteriaceae</taxon>
        <taxon>Paenimyroides</taxon>
    </lineage>
</organism>
<keyword evidence="5 8" id="KW-0812">Transmembrane</keyword>
<comment type="similarity">
    <text evidence="3">Belongs to the major facilitator superfamily. TCR/Tet family.</text>
</comment>
<dbReference type="RefSeq" id="WP_290364320.1">
    <property type="nucleotide sequence ID" value="NZ_JAUFQU010000001.1"/>
</dbReference>